<evidence type="ECO:0008006" key="3">
    <source>
        <dbReference type="Google" id="ProtNLM"/>
    </source>
</evidence>
<dbReference type="RefSeq" id="WP_138836756.1">
    <property type="nucleotide sequence ID" value="NZ_VCNI01000002.1"/>
</dbReference>
<dbReference type="EMBL" id="VCNI01000002">
    <property type="protein sequence ID" value="TMU55027.1"/>
    <property type="molecule type" value="Genomic_DNA"/>
</dbReference>
<gene>
    <name evidence="1" type="ORF">FGG15_12625</name>
</gene>
<organism evidence="1 2">
    <name type="scientific">Flagellimonas algicola</name>
    <dbReference type="NCBI Taxonomy" id="2583815"/>
    <lineage>
        <taxon>Bacteria</taxon>
        <taxon>Pseudomonadati</taxon>
        <taxon>Bacteroidota</taxon>
        <taxon>Flavobacteriia</taxon>
        <taxon>Flavobacteriales</taxon>
        <taxon>Flavobacteriaceae</taxon>
        <taxon>Flagellimonas</taxon>
    </lineage>
</organism>
<keyword evidence="2" id="KW-1185">Reference proteome</keyword>
<sequence length="104" mass="12221">MEFEKFLEIRDKLCLQEADVTEGKMMSSQSIHYKKKVFAFFSKKNKMVFKLGSPSAVEGIEVELMEFNPFKNKGPLKGWYEAEFQYHESWEKLADIALEKIKTD</sequence>
<accession>A0ABY2WKG7</accession>
<reference evidence="1 2" key="1">
    <citation type="submission" date="2019-05" db="EMBL/GenBank/DDBJ databases">
        <title>Flagellimonas sp. AsT0115, sp. nov., isolated from a marine red algae, Asparagopsis taxiformis.</title>
        <authorList>
            <person name="Kim J."/>
            <person name="Jeong S.E."/>
            <person name="Jeon C.O."/>
        </authorList>
    </citation>
    <scope>NUCLEOTIDE SEQUENCE [LARGE SCALE GENOMIC DNA]</scope>
    <source>
        <strain evidence="1 2">AsT0115</strain>
    </source>
</reference>
<evidence type="ECO:0000313" key="1">
    <source>
        <dbReference type="EMBL" id="TMU55027.1"/>
    </source>
</evidence>
<evidence type="ECO:0000313" key="2">
    <source>
        <dbReference type="Proteomes" id="UP000751614"/>
    </source>
</evidence>
<name>A0ABY2WKG7_9FLAO</name>
<proteinExistence type="predicted"/>
<comment type="caution">
    <text evidence="1">The sequence shown here is derived from an EMBL/GenBank/DDBJ whole genome shotgun (WGS) entry which is preliminary data.</text>
</comment>
<dbReference type="Proteomes" id="UP000751614">
    <property type="component" value="Unassembled WGS sequence"/>
</dbReference>
<protein>
    <recommendedName>
        <fullName evidence="3">YjbR protein</fullName>
    </recommendedName>
</protein>